<dbReference type="EMBL" id="JAHKSW010000028">
    <property type="protein sequence ID" value="KAG7314814.1"/>
    <property type="molecule type" value="Genomic_DNA"/>
</dbReference>
<organism evidence="2 3">
    <name type="scientific">Hemibagrus wyckioides</name>
    <dbReference type="NCBI Taxonomy" id="337641"/>
    <lineage>
        <taxon>Eukaryota</taxon>
        <taxon>Metazoa</taxon>
        <taxon>Chordata</taxon>
        <taxon>Craniata</taxon>
        <taxon>Vertebrata</taxon>
        <taxon>Euteleostomi</taxon>
        <taxon>Actinopterygii</taxon>
        <taxon>Neopterygii</taxon>
        <taxon>Teleostei</taxon>
        <taxon>Ostariophysi</taxon>
        <taxon>Siluriformes</taxon>
        <taxon>Bagridae</taxon>
        <taxon>Hemibagrus</taxon>
    </lineage>
</organism>
<dbReference type="OrthoDB" id="8639774at2759"/>
<comment type="caution">
    <text evidence="2">The sequence shown here is derived from an EMBL/GenBank/DDBJ whole genome shotgun (WGS) entry which is preliminary data.</text>
</comment>
<evidence type="ECO:0000313" key="2">
    <source>
        <dbReference type="EMBL" id="KAG7314814.1"/>
    </source>
</evidence>
<dbReference type="Proteomes" id="UP000824219">
    <property type="component" value="Linkage Group LG28"/>
</dbReference>
<evidence type="ECO:0000256" key="1">
    <source>
        <dbReference type="SAM" id="SignalP"/>
    </source>
</evidence>
<feature type="signal peptide" evidence="1">
    <location>
        <begin position="1"/>
        <end position="24"/>
    </location>
</feature>
<gene>
    <name evidence="2" type="ORF">KOW79_022117</name>
</gene>
<evidence type="ECO:0000313" key="3">
    <source>
        <dbReference type="Proteomes" id="UP000824219"/>
    </source>
</evidence>
<protein>
    <recommendedName>
        <fullName evidence="4">Melanin-concentrating hormone</fullName>
    </recommendedName>
</protein>
<evidence type="ECO:0008006" key="4">
    <source>
        <dbReference type="Google" id="ProtNLM"/>
    </source>
</evidence>
<keyword evidence="3" id="KW-1185">Reference proteome</keyword>
<proteinExistence type="predicted"/>
<reference evidence="2 3" key="1">
    <citation type="submission" date="2021-06" db="EMBL/GenBank/DDBJ databases">
        <title>Chromosome-level genome assembly of the red-tail catfish (Hemibagrus wyckioides).</title>
        <authorList>
            <person name="Shao F."/>
        </authorList>
    </citation>
    <scope>NUCLEOTIDE SEQUENCE [LARGE SCALE GENOMIC DNA]</scope>
    <source>
        <strain evidence="2">EC202008001</strain>
        <tissue evidence="2">Blood</tissue>
    </source>
</reference>
<name>A0A9D3N2H7_9TELE</name>
<keyword evidence="1" id="KW-0732">Signal</keyword>
<dbReference type="AlphaFoldDB" id="A0A9D3N2H7"/>
<feature type="chain" id="PRO_5039065078" description="Melanin-concentrating hormone" evidence="1">
    <location>
        <begin position="25"/>
        <end position="123"/>
    </location>
</feature>
<accession>A0A9D3N2H7</accession>
<sequence length="123" mass="13418">MKLNVFSIFFAIALLSDGDVKSEALPLDNIENIDLVQDSTGEELAENAMASGPGVSKVILVADAGLLRMLKALERNMPERSPDRRDGSPDLGSSISIIRRDTKRKMLYEELSLNTALLQVSVT</sequence>